<evidence type="ECO:0000313" key="1">
    <source>
        <dbReference type="EMBL" id="KAL2476326.1"/>
    </source>
</evidence>
<comment type="caution">
    <text evidence="1">The sequence shown here is derived from an EMBL/GenBank/DDBJ whole genome shotgun (WGS) entry which is preliminary data.</text>
</comment>
<keyword evidence="2" id="KW-1185">Reference proteome</keyword>
<sequence>MSGSTKGHHLGVGKIWCLVSRWCWWLRQLIVIGQVGKMRRCSRMDEEVVVELIEAYKGMREVALYDGVRRWRLERMVPHLGMRNISIGKTSHLVQFRGWGLWV</sequence>
<protein>
    <submittedName>
        <fullName evidence="1">Uncharacterized protein</fullName>
    </submittedName>
</protein>
<reference evidence="2" key="1">
    <citation type="submission" date="2024-07" db="EMBL/GenBank/DDBJ databases">
        <title>Two chromosome-level genome assemblies of Korean endemic species Abeliophyllum distichum and Forsythia ovata (Oleaceae).</title>
        <authorList>
            <person name="Jang H."/>
        </authorList>
    </citation>
    <scope>NUCLEOTIDE SEQUENCE [LARGE SCALE GENOMIC DNA]</scope>
</reference>
<name>A0ABD1QJT2_9LAMI</name>
<gene>
    <name evidence="1" type="ORF">Adt_37062</name>
</gene>
<organism evidence="1 2">
    <name type="scientific">Abeliophyllum distichum</name>
    <dbReference type="NCBI Taxonomy" id="126358"/>
    <lineage>
        <taxon>Eukaryota</taxon>
        <taxon>Viridiplantae</taxon>
        <taxon>Streptophyta</taxon>
        <taxon>Embryophyta</taxon>
        <taxon>Tracheophyta</taxon>
        <taxon>Spermatophyta</taxon>
        <taxon>Magnoliopsida</taxon>
        <taxon>eudicotyledons</taxon>
        <taxon>Gunneridae</taxon>
        <taxon>Pentapetalae</taxon>
        <taxon>asterids</taxon>
        <taxon>lamiids</taxon>
        <taxon>Lamiales</taxon>
        <taxon>Oleaceae</taxon>
        <taxon>Forsythieae</taxon>
        <taxon>Abeliophyllum</taxon>
    </lineage>
</organism>
<evidence type="ECO:0000313" key="2">
    <source>
        <dbReference type="Proteomes" id="UP001604336"/>
    </source>
</evidence>
<proteinExistence type="predicted"/>
<dbReference type="AlphaFoldDB" id="A0ABD1QJT2"/>
<dbReference type="Proteomes" id="UP001604336">
    <property type="component" value="Unassembled WGS sequence"/>
</dbReference>
<dbReference type="EMBL" id="JBFOLK010000011">
    <property type="protein sequence ID" value="KAL2476326.1"/>
    <property type="molecule type" value="Genomic_DNA"/>
</dbReference>
<accession>A0ABD1QJT2</accession>